<evidence type="ECO:0000313" key="3">
    <source>
        <dbReference type="EnsemblMetazoa" id="KAF7491227.1"/>
    </source>
</evidence>
<dbReference type="EnsemblMetazoa" id="SSS_1742s_mrna">
    <property type="protein sequence ID" value="KAF7491227.1"/>
    <property type="gene ID" value="SSS_1742"/>
</dbReference>
<feature type="signal peptide" evidence="1">
    <location>
        <begin position="1"/>
        <end position="21"/>
    </location>
</feature>
<organism evidence="2">
    <name type="scientific">Sarcoptes scabiei</name>
    <name type="common">Itch mite</name>
    <name type="synonym">Acarus scabiei</name>
    <dbReference type="NCBI Taxonomy" id="52283"/>
    <lineage>
        <taxon>Eukaryota</taxon>
        <taxon>Metazoa</taxon>
        <taxon>Ecdysozoa</taxon>
        <taxon>Arthropoda</taxon>
        <taxon>Chelicerata</taxon>
        <taxon>Arachnida</taxon>
        <taxon>Acari</taxon>
        <taxon>Acariformes</taxon>
        <taxon>Sarcoptiformes</taxon>
        <taxon>Astigmata</taxon>
        <taxon>Psoroptidia</taxon>
        <taxon>Sarcoptoidea</taxon>
        <taxon>Sarcoptidae</taxon>
        <taxon>Sarcoptinae</taxon>
        <taxon>Sarcoptes</taxon>
    </lineage>
</organism>
<evidence type="ECO:0000256" key="1">
    <source>
        <dbReference type="SAM" id="SignalP"/>
    </source>
</evidence>
<sequence length="276" mass="32006">MCVNLVSIIIWTLWLFLGSQQCAIHDMLKTMPQTSNIDIQVDNQTMLQIFHSTSSLIQELEGGDSVLIQLLNPTDNRSSLALIVKNFMGETGDLLNQYQMYYVNLLEDHTTGYRLYWNIVREFFRNNLNMVFNQMRNHINIVRQMVRPNPNNSIPHLDSTINKLLAMPGLIRAMYLSKDIEERVIELSINYVPNESNRIDSSDTNRTDSSNFNQNFVKNNRRLIMKIIAVFNGKFFSNRSSLAKNGLIVMDKGIRIEFLGQQLNYGTIDLFRKESR</sequence>
<dbReference type="AlphaFoldDB" id="A0A834R8W0"/>
<protein>
    <submittedName>
        <fullName evidence="2 3">Uncharacterized protein</fullName>
    </submittedName>
</protein>
<feature type="chain" id="PRO_5038259249" evidence="1">
    <location>
        <begin position="22"/>
        <end position="276"/>
    </location>
</feature>
<accession>A0A834R8W0</accession>
<proteinExistence type="predicted"/>
<keyword evidence="4" id="KW-1185">Reference proteome</keyword>
<evidence type="ECO:0000313" key="4">
    <source>
        <dbReference type="Proteomes" id="UP000070412"/>
    </source>
</evidence>
<reference evidence="2" key="2">
    <citation type="submission" date="2020-01" db="EMBL/GenBank/DDBJ databases">
        <authorList>
            <person name="Korhonen P.K.K."/>
            <person name="Guangxu M.G."/>
            <person name="Wang T.W."/>
            <person name="Stroehlein A.J.S."/>
            <person name="Young N.D."/>
            <person name="Ang C.-S.A."/>
            <person name="Fernando D.W.F."/>
            <person name="Lu H.L."/>
            <person name="Taylor S.T."/>
            <person name="Ehtesham M.E.M."/>
            <person name="Najaraj S.H.N."/>
            <person name="Harsha G.H.G."/>
            <person name="Madugundu A.M."/>
            <person name="Renuse S.R."/>
            <person name="Holt D.H."/>
            <person name="Pandey A.P."/>
            <person name="Papenfuss A.P."/>
            <person name="Gasser R.B.G."/>
            <person name="Fischer K.F."/>
        </authorList>
    </citation>
    <scope>NUCLEOTIDE SEQUENCE</scope>
    <source>
        <strain evidence="2">SSS_KF_BRIS2020</strain>
    </source>
</reference>
<dbReference type="Proteomes" id="UP000070412">
    <property type="component" value="Unassembled WGS sequence"/>
</dbReference>
<dbReference type="OrthoDB" id="10444484at2759"/>
<name>A0A834R8W0_SARSC</name>
<dbReference type="EMBL" id="WVUK01000060">
    <property type="protein sequence ID" value="KAF7491227.1"/>
    <property type="molecule type" value="Genomic_DNA"/>
</dbReference>
<keyword evidence="1" id="KW-0732">Signal</keyword>
<gene>
    <name evidence="2" type="ORF">SSS_1742</name>
</gene>
<reference evidence="4" key="1">
    <citation type="journal article" date="2020" name="PLoS Negl. Trop. Dis.">
        <title>High-quality nuclear genome for Sarcoptes scabiei-A critical resource for a neglected parasite.</title>
        <authorList>
            <person name="Korhonen P.K."/>
            <person name="Gasser R.B."/>
            <person name="Ma G."/>
            <person name="Wang T."/>
            <person name="Stroehlein A.J."/>
            <person name="Young N.D."/>
            <person name="Ang C.S."/>
            <person name="Fernando D.D."/>
            <person name="Lu H.C."/>
            <person name="Taylor S."/>
            <person name="Reynolds S.L."/>
            <person name="Mofiz E."/>
            <person name="Najaraj S.H."/>
            <person name="Gowda H."/>
            <person name="Madugundu A."/>
            <person name="Renuse S."/>
            <person name="Holt D."/>
            <person name="Pandey A."/>
            <person name="Papenfuss A.T."/>
            <person name="Fischer K."/>
        </authorList>
    </citation>
    <scope>NUCLEOTIDE SEQUENCE [LARGE SCALE GENOMIC DNA]</scope>
</reference>
<evidence type="ECO:0000313" key="2">
    <source>
        <dbReference type="EMBL" id="KAF7491227.1"/>
    </source>
</evidence>
<reference evidence="3" key="3">
    <citation type="submission" date="2022-06" db="UniProtKB">
        <authorList>
            <consortium name="EnsemblMetazoa"/>
        </authorList>
    </citation>
    <scope>IDENTIFICATION</scope>
</reference>